<dbReference type="PROSITE" id="PS00757">
    <property type="entry name" value="PROK_SULFATE_BIND_2"/>
    <property type="match status" value="1"/>
</dbReference>
<dbReference type="NCBIfam" id="NF008106">
    <property type="entry name" value="PRK10852.1"/>
    <property type="match status" value="1"/>
</dbReference>
<evidence type="ECO:0000256" key="1">
    <source>
        <dbReference type="ARBA" id="ARBA00004418"/>
    </source>
</evidence>
<evidence type="ECO:0000313" key="9">
    <source>
        <dbReference type="EMBL" id="MBX7489986.1"/>
    </source>
</evidence>
<evidence type="ECO:0000256" key="8">
    <source>
        <dbReference type="ARBA" id="ARBA00041180"/>
    </source>
</evidence>
<name>A0ABS7JKT6_9HELI</name>
<evidence type="ECO:0000313" key="10">
    <source>
        <dbReference type="Proteomes" id="UP000700059"/>
    </source>
</evidence>
<gene>
    <name evidence="9" type="ORF">K4G57_00625</name>
</gene>
<dbReference type="Gene3D" id="3.40.190.10">
    <property type="entry name" value="Periplasmic binding protein-like II"/>
    <property type="match status" value="2"/>
</dbReference>
<dbReference type="InterPro" id="IPR000957">
    <property type="entry name" value="Sulphate/thiosulphate-bd_CS"/>
</dbReference>
<accession>A0ABS7JKT6</accession>
<organism evidence="9 10">
    <name type="scientific">Helicobacter turcicus</name>
    <dbReference type="NCBI Taxonomy" id="2867412"/>
    <lineage>
        <taxon>Bacteria</taxon>
        <taxon>Pseudomonadati</taxon>
        <taxon>Campylobacterota</taxon>
        <taxon>Epsilonproteobacteria</taxon>
        <taxon>Campylobacterales</taxon>
        <taxon>Helicobacteraceae</taxon>
        <taxon>Helicobacter</taxon>
    </lineage>
</organism>
<dbReference type="Proteomes" id="UP000700059">
    <property type="component" value="Unassembled WGS sequence"/>
</dbReference>
<dbReference type="CDD" id="cd01005">
    <property type="entry name" value="PBP2_CysP"/>
    <property type="match status" value="1"/>
</dbReference>
<comment type="caution">
    <text evidence="9">The sequence shown here is derived from an EMBL/GenBank/DDBJ whole genome shotgun (WGS) entry which is preliminary data.</text>
</comment>
<dbReference type="InterPro" id="IPR034408">
    <property type="entry name" value="Sulphate/thiosulphate_BS"/>
</dbReference>
<comment type="function">
    <text evidence="7">This protein specifically binds sulfate and is involved in its transmembrane transport.</text>
</comment>
<evidence type="ECO:0000256" key="4">
    <source>
        <dbReference type="ARBA" id="ARBA00022729"/>
    </source>
</evidence>
<dbReference type="NCBIfam" id="NF008022">
    <property type="entry name" value="PRK10752.1"/>
    <property type="match status" value="1"/>
</dbReference>
<reference evidence="9 10" key="1">
    <citation type="submission" date="2021-08" db="EMBL/GenBank/DDBJ databases">
        <title>Helicobacter spp. isolated from feces of Anatolian Ground Squirrel (Spermophilus xanthoprymnus) in Turkey.</title>
        <authorList>
            <person name="Aydin F."/>
            <person name="Abay S."/>
            <person name="Kayman T."/>
            <person name="Karakaya E."/>
            <person name="Saticioglu I.B."/>
        </authorList>
    </citation>
    <scope>NUCLEOTIDE SEQUENCE [LARGE SCALE GENOMIC DNA]</scope>
    <source>
        <strain evidence="9 10">Faydin-H70</strain>
    </source>
</reference>
<dbReference type="PROSITE" id="PS00401">
    <property type="entry name" value="PROK_SULFATE_BIND_1"/>
    <property type="match status" value="1"/>
</dbReference>
<keyword evidence="4" id="KW-0732">Signal</keyword>
<keyword evidence="6" id="KW-0764">Sulfate transport</keyword>
<dbReference type="SUPFAM" id="SSF53850">
    <property type="entry name" value="Periplasmic binding protein-like II"/>
    <property type="match status" value="1"/>
</dbReference>
<comment type="subcellular location">
    <subcellularLocation>
        <location evidence="1">Periplasm</location>
    </subcellularLocation>
</comment>
<sequence length="339" mass="37542">MGKLKNLIAAASVAALIFGGGIYAAEYQLLNVSYDPTRELYKEYNVAFSDYYKQKTGDLVKVNQSHGGSGTQARSVIDGSPADVVTLALAYDIDAIVEKSGKIKKDWENSFANHSAPYTSTIVFLVRKGNPKNIQNWDDLIRDDVKVITPNPKTSGGARWNHLAAYGYALKLHNNNATQAQEYLKKLYANVPVLDTGARGSTNTFVRRGLGDVLIAWENEAYLAIEKLGRGQFEIVTPKISILAETPVAIVDSVVESKGTRAVATAYLEYLYSKEAQEIIAKNYYRPTNEEVLKANTARFKELELFTIKDFGGWSVAQEEHFSDGGIFDKIFESIKTDK</sequence>
<keyword evidence="10" id="KW-1185">Reference proteome</keyword>
<evidence type="ECO:0000256" key="5">
    <source>
        <dbReference type="ARBA" id="ARBA00022764"/>
    </source>
</evidence>
<dbReference type="RefSeq" id="WP_221531249.1">
    <property type="nucleotide sequence ID" value="NZ_JAIGYP010000001.1"/>
</dbReference>
<keyword evidence="5" id="KW-0574">Periplasm</keyword>
<dbReference type="PANTHER" id="PTHR30368">
    <property type="entry name" value="SULFATE-BINDING PROTEIN"/>
    <property type="match status" value="1"/>
</dbReference>
<dbReference type="Pfam" id="PF13531">
    <property type="entry name" value="SBP_bac_11"/>
    <property type="match status" value="1"/>
</dbReference>
<protein>
    <recommendedName>
        <fullName evidence="8">Sulfate-binding protein</fullName>
    </recommendedName>
</protein>
<dbReference type="EMBL" id="JAIGYQ010000001">
    <property type="protein sequence ID" value="MBX7489986.1"/>
    <property type="molecule type" value="Genomic_DNA"/>
</dbReference>
<evidence type="ECO:0000256" key="6">
    <source>
        <dbReference type="ARBA" id="ARBA00023032"/>
    </source>
</evidence>
<proteinExistence type="inferred from homology"/>
<dbReference type="InterPro" id="IPR005669">
    <property type="entry name" value="Thiosulph/SO4-bd"/>
</dbReference>
<evidence type="ECO:0000256" key="7">
    <source>
        <dbReference type="ARBA" id="ARBA00037097"/>
    </source>
</evidence>
<evidence type="ECO:0000256" key="2">
    <source>
        <dbReference type="ARBA" id="ARBA00006099"/>
    </source>
</evidence>
<evidence type="ECO:0000256" key="3">
    <source>
        <dbReference type="ARBA" id="ARBA00022448"/>
    </source>
</evidence>
<dbReference type="NCBIfam" id="TIGR00971">
    <property type="entry name" value="3a0106s03"/>
    <property type="match status" value="1"/>
</dbReference>
<keyword evidence="3" id="KW-0813">Transport</keyword>
<comment type="similarity">
    <text evidence="2">Belongs to the prokaryotic sulfate-binding protein family.</text>
</comment>
<dbReference type="PANTHER" id="PTHR30368:SF2">
    <property type="entry name" value="SULFATE-BINDING PROTEIN"/>
    <property type="match status" value="1"/>
</dbReference>